<evidence type="ECO:0000313" key="3">
    <source>
        <dbReference type="Proteomes" id="UP001458946"/>
    </source>
</evidence>
<name>A0ABP9V700_9DEIO</name>
<feature type="compositionally biased region" description="Low complexity" evidence="1">
    <location>
        <begin position="168"/>
        <end position="192"/>
    </location>
</feature>
<dbReference type="RefSeq" id="WP_353541023.1">
    <property type="nucleotide sequence ID" value="NZ_BAABRN010000006.1"/>
</dbReference>
<reference evidence="2 3" key="1">
    <citation type="submission" date="2024-02" db="EMBL/GenBank/DDBJ databases">
        <title>Deinococcus xinjiangensis NBRC 107630.</title>
        <authorList>
            <person name="Ichikawa N."/>
            <person name="Katano-Makiyama Y."/>
            <person name="Hidaka K."/>
        </authorList>
    </citation>
    <scope>NUCLEOTIDE SEQUENCE [LARGE SCALE GENOMIC DNA]</scope>
    <source>
        <strain evidence="2 3">NBRC 107630</strain>
    </source>
</reference>
<evidence type="ECO:0000256" key="1">
    <source>
        <dbReference type="SAM" id="MobiDB-lite"/>
    </source>
</evidence>
<evidence type="ECO:0000313" key="2">
    <source>
        <dbReference type="EMBL" id="GAA5501049.1"/>
    </source>
</evidence>
<organism evidence="2 3">
    <name type="scientific">Deinococcus xinjiangensis</name>
    <dbReference type="NCBI Taxonomy" id="457454"/>
    <lineage>
        <taxon>Bacteria</taxon>
        <taxon>Thermotogati</taxon>
        <taxon>Deinococcota</taxon>
        <taxon>Deinococci</taxon>
        <taxon>Deinococcales</taxon>
        <taxon>Deinococcaceae</taxon>
        <taxon>Deinococcus</taxon>
    </lineage>
</organism>
<feature type="compositionally biased region" description="Pro residues" evidence="1">
    <location>
        <begin position="226"/>
        <end position="243"/>
    </location>
</feature>
<comment type="caution">
    <text evidence="2">The sequence shown here is derived from an EMBL/GenBank/DDBJ whole genome shotgun (WGS) entry which is preliminary data.</text>
</comment>
<accession>A0ABP9V700</accession>
<feature type="compositionally biased region" description="Low complexity" evidence="1">
    <location>
        <begin position="126"/>
        <end position="151"/>
    </location>
</feature>
<sequence>MQLHGKKMMPLSEMLSMIPSEAPEGAVTTFLKMYDEAYERGQFEAVYLRHDLPDAPRRDELVSLSEKAETWMKRALLSVTDDSPHASLAASEAELQEDAKLFDHLAKQRRAQRQPPTKPKAKTKVTPKAQAQPKAKAAVPKTGAALARAAAGESDEATDDQSQQVQSPEGQGHEAQGQQGQGHAQANPNGQGDEAQSKAEGSPSDEGHSDEAPNEQANGAGAAAPPSSPPTPPTVRQPPVPNT</sequence>
<dbReference type="EMBL" id="BAABRN010000006">
    <property type="protein sequence ID" value="GAA5501049.1"/>
    <property type="molecule type" value="Genomic_DNA"/>
</dbReference>
<proteinExistence type="predicted"/>
<protein>
    <submittedName>
        <fullName evidence="2">Uncharacterized protein</fullName>
    </submittedName>
</protein>
<feature type="compositionally biased region" description="Low complexity" evidence="1">
    <location>
        <begin position="214"/>
        <end position="225"/>
    </location>
</feature>
<dbReference type="Proteomes" id="UP001458946">
    <property type="component" value="Unassembled WGS sequence"/>
</dbReference>
<keyword evidence="3" id="KW-1185">Reference proteome</keyword>
<gene>
    <name evidence="2" type="ORF">Dxin01_00780</name>
</gene>
<feature type="region of interest" description="Disordered" evidence="1">
    <location>
        <begin position="107"/>
        <end position="243"/>
    </location>
</feature>